<dbReference type="InterPro" id="IPR045864">
    <property type="entry name" value="aa-tRNA-synth_II/BPL/LPL"/>
</dbReference>
<keyword evidence="1" id="KW-0436">Ligase</keyword>
<evidence type="ECO:0000256" key="2">
    <source>
        <dbReference type="ARBA" id="ARBA00022741"/>
    </source>
</evidence>
<keyword evidence="2" id="KW-0547">Nucleotide-binding</keyword>
<organism evidence="7">
    <name type="scientific">Thermofilum pendens</name>
    <dbReference type="NCBI Taxonomy" id="2269"/>
    <lineage>
        <taxon>Archaea</taxon>
        <taxon>Thermoproteota</taxon>
        <taxon>Thermoprotei</taxon>
        <taxon>Thermofilales</taxon>
        <taxon>Thermofilaceae</taxon>
        <taxon>Thermofilum</taxon>
    </lineage>
</organism>
<sequence length="348" mass="39927">MRKGCFHPSLLELEEAVSKPSFVQELESKLSKYWRLLHSSEKLQLVLRVQAALLRAMRDFLDSEGFVEVLPPIIGPVTDPGIRGAKQVVIDYYGRQYKLMSSAILYKQMLASSLGKIYFASPNVRLEDPSSVYTGRHLVEFVQLDLEIAEASYREAMRVAESLLKHVVEDVLDRFGAHLEKLGRQLTVPRTPFRRYTYTEVVEMLRRYGVEQDPYAEISWENEELFSSLHDNPFFVTEYPITARGFYDREDPSRPGVLLDFDLLYPEGFGEAASGAEREYEYEKVLRRLIRSGEDPSKYGWYLEMLKDGIKPSAGFGIGVERLTRYVCGLPHIYEARPYPKLAGITSP</sequence>
<accession>A0A7C4D2A5</accession>
<evidence type="ECO:0000313" key="7">
    <source>
        <dbReference type="EMBL" id="HGM46522.1"/>
    </source>
</evidence>
<dbReference type="GO" id="GO:0005524">
    <property type="term" value="F:ATP binding"/>
    <property type="evidence" value="ECO:0007669"/>
    <property type="project" value="UniProtKB-KW"/>
</dbReference>
<dbReference type="NCBIfam" id="NF005052">
    <property type="entry name" value="PRK06462.1-1"/>
    <property type="match status" value="1"/>
</dbReference>
<dbReference type="Pfam" id="PF00152">
    <property type="entry name" value="tRNA-synt_2"/>
    <property type="match status" value="1"/>
</dbReference>
<dbReference type="PROSITE" id="PS50862">
    <property type="entry name" value="AA_TRNA_LIGASE_II"/>
    <property type="match status" value="1"/>
</dbReference>
<dbReference type="NCBIfam" id="NF005054">
    <property type="entry name" value="PRK06462.1-4"/>
    <property type="match status" value="1"/>
</dbReference>
<feature type="domain" description="Aminoacyl-transfer RNA synthetases class-II family profile" evidence="6">
    <location>
        <begin position="47"/>
        <end position="338"/>
    </location>
</feature>
<dbReference type="Gene3D" id="3.30.930.10">
    <property type="entry name" value="Bira Bifunctional Protein, Domain 2"/>
    <property type="match status" value="1"/>
</dbReference>
<evidence type="ECO:0000256" key="4">
    <source>
        <dbReference type="ARBA" id="ARBA00022917"/>
    </source>
</evidence>
<evidence type="ECO:0000259" key="6">
    <source>
        <dbReference type="PROSITE" id="PS50862"/>
    </source>
</evidence>
<dbReference type="InterPro" id="IPR006195">
    <property type="entry name" value="aa-tRNA-synth_II"/>
</dbReference>
<name>A0A7C4D2A5_THEPE</name>
<gene>
    <name evidence="7" type="ORF">ENU21_02045</name>
</gene>
<dbReference type="EMBL" id="DTBQ01000060">
    <property type="protein sequence ID" value="HGM46522.1"/>
    <property type="molecule type" value="Genomic_DNA"/>
</dbReference>
<keyword evidence="4" id="KW-0648">Protein biosynthesis</keyword>
<evidence type="ECO:0000256" key="1">
    <source>
        <dbReference type="ARBA" id="ARBA00022598"/>
    </source>
</evidence>
<dbReference type="AlphaFoldDB" id="A0A7C4D2A5"/>
<dbReference type="PANTHER" id="PTHR22594">
    <property type="entry name" value="ASPARTYL/LYSYL-TRNA SYNTHETASE"/>
    <property type="match status" value="1"/>
</dbReference>
<comment type="caution">
    <text evidence="7">The sequence shown here is derived from an EMBL/GenBank/DDBJ whole genome shotgun (WGS) entry which is preliminary data.</text>
</comment>
<evidence type="ECO:0000256" key="3">
    <source>
        <dbReference type="ARBA" id="ARBA00022840"/>
    </source>
</evidence>
<dbReference type="InterPro" id="IPR004364">
    <property type="entry name" value="Aa-tRNA-synt_II"/>
</dbReference>
<dbReference type="GO" id="GO:0004816">
    <property type="term" value="F:asparagine-tRNA ligase activity"/>
    <property type="evidence" value="ECO:0007669"/>
    <property type="project" value="TreeGrafter"/>
</dbReference>
<evidence type="ECO:0000256" key="5">
    <source>
        <dbReference type="ARBA" id="ARBA00023146"/>
    </source>
</evidence>
<dbReference type="PANTHER" id="PTHR22594:SF48">
    <property type="entry name" value="ASPARAGINYL-TRNA SYNTHETASE-RELATED PROTEIN (N-TRUNCATION)"/>
    <property type="match status" value="1"/>
</dbReference>
<keyword evidence="3" id="KW-0067">ATP-binding</keyword>
<protein>
    <recommendedName>
        <fullName evidence="6">Aminoacyl-transfer RNA synthetases class-II family profile domain-containing protein</fullName>
    </recommendedName>
</protein>
<keyword evidence="5" id="KW-0030">Aminoacyl-tRNA synthetase</keyword>
<reference evidence="7" key="1">
    <citation type="journal article" date="2020" name="mSystems">
        <title>Genome- and Community-Level Interaction Insights into Carbon Utilization and Element Cycling Functions of Hydrothermarchaeota in Hydrothermal Sediment.</title>
        <authorList>
            <person name="Zhou Z."/>
            <person name="Liu Y."/>
            <person name="Xu W."/>
            <person name="Pan J."/>
            <person name="Luo Z.H."/>
            <person name="Li M."/>
        </authorList>
    </citation>
    <scope>NUCLEOTIDE SEQUENCE</scope>
    <source>
        <strain evidence="7">SpSt-649</strain>
    </source>
</reference>
<dbReference type="SUPFAM" id="SSF55681">
    <property type="entry name" value="Class II aaRS and biotin synthetases"/>
    <property type="match status" value="1"/>
</dbReference>
<dbReference type="GO" id="GO:0006421">
    <property type="term" value="P:asparaginyl-tRNA aminoacylation"/>
    <property type="evidence" value="ECO:0007669"/>
    <property type="project" value="TreeGrafter"/>
</dbReference>
<proteinExistence type="predicted"/>